<dbReference type="NCBIfam" id="TIGR02532">
    <property type="entry name" value="IV_pilin_GFxxxE"/>
    <property type="match status" value="1"/>
</dbReference>
<feature type="compositionally biased region" description="Pro residues" evidence="1">
    <location>
        <begin position="89"/>
        <end position="99"/>
    </location>
</feature>
<evidence type="ECO:0008006" key="5">
    <source>
        <dbReference type="Google" id="ProtNLM"/>
    </source>
</evidence>
<dbReference type="PROSITE" id="PS00409">
    <property type="entry name" value="PROKAR_NTER_METHYL"/>
    <property type="match status" value="1"/>
</dbReference>
<comment type="caution">
    <text evidence="3">The sequence shown here is derived from an EMBL/GenBank/DDBJ whole genome shotgun (WGS) entry which is preliminary data.</text>
</comment>
<evidence type="ECO:0000256" key="2">
    <source>
        <dbReference type="SAM" id="Phobius"/>
    </source>
</evidence>
<feature type="compositionally biased region" description="Low complexity" evidence="1">
    <location>
        <begin position="100"/>
        <end position="125"/>
    </location>
</feature>
<keyword evidence="2" id="KW-0472">Membrane</keyword>
<sequence length="162" mass="16581">MTRGARRAGFTLIETLVALVVLTVVMLAAQRGFVTARLGLDRAQSTLAAEAVARSIVETELGRLAAAPGVQSGETDGLAWTVTTEPIVLPIPPAPPPPTAVRTAGAAEAAPAGAPASQSDPADAQKQAEEAARWLPMRVTVAVANGRGRPLAIETLHLAKAP</sequence>
<dbReference type="Pfam" id="PF07963">
    <property type="entry name" value="N_methyl"/>
    <property type="match status" value="1"/>
</dbReference>
<dbReference type="AlphaFoldDB" id="A0A2W5M310"/>
<feature type="region of interest" description="Disordered" evidence="1">
    <location>
        <begin position="89"/>
        <end position="131"/>
    </location>
</feature>
<name>A0A2W5M310_ANCNO</name>
<evidence type="ECO:0000313" key="4">
    <source>
        <dbReference type="Proteomes" id="UP000249577"/>
    </source>
</evidence>
<accession>A0A2W5M310</accession>
<dbReference type="Proteomes" id="UP000249577">
    <property type="component" value="Unassembled WGS sequence"/>
</dbReference>
<dbReference type="EMBL" id="QFPN01000006">
    <property type="protein sequence ID" value="PZQ14147.1"/>
    <property type="molecule type" value="Genomic_DNA"/>
</dbReference>
<evidence type="ECO:0000256" key="1">
    <source>
        <dbReference type="SAM" id="MobiDB-lite"/>
    </source>
</evidence>
<reference evidence="3 4" key="1">
    <citation type="submission" date="2017-08" db="EMBL/GenBank/DDBJ databases">
        <title>Infants hospitalized years apart are colonized by the same room-sourced microbial strains.</title>
        <authorList>
            <person name="Brooks B."/>
            <person name="Olm M.R."/>
            <person name="Firek B.A."/>
            <person name="Baker R."/>
            <person name="Thomas B.C."/>
            <person name="Morowitz M.J."/>
            <person name="Banfield J.F."/>
        </authorList>
    </citation>
    <scope>NUCLEOTIDE SEQUENCE [LARGE SCALE GENOMIC DNA]</scope>
    <source>
        <strain evidence="3">S2_005_003_R2_43</strain>
    </source>
</reference>
<protein>
    <recommendedName>
        <fullName evidence="5">Prepilin-type N-terminal cleavage/methylation domain-containing protein</fullName>
    </recommendedName>
</protein>
<feature type="transmembrane region" description="Helical" evidence="2">
    <location>
        <begin position="12"/>
        <end position="29"/>
    </location>
</feature>
<keyword evidence="2" id="KW-0812">Transmembrane</keyword>
<evidence type="ECO:0000313" key="3">
    <source>
        <dbReference type="EMBL" id="PZQ14147.1"/>
    </source>
</evidence>
<dbReference type="InterPro" id="IPR012902">
    <property type="entry name" value="N_methyl_site"/>
</dbReference>
<organism evidence="3 4">
    <name type="scientific">Ancylobacter novellus</name>
    <name type="common">Thiobacillus novellus</name>
    <dbReference type="NCBI Taxonomy" id="921"/>
    <lineage>
        <taxon>Bacteria</taxon>
        <taxon>Pseudomonadati</taxon>
        <taxon>Pseudomonadota</taxon>
        <taxon>Alphaproteobacteria</taxon>
        <taxon>Hyphomicrobiales</taxon>
        <taxon>Xanthobacteraceae</taxon>
        <taxon>Ancylobacter</taxon>
    </lineage>
</organism>
<proteinExistence type="predicted"/>
<keyword evidence="2" id="KW-1133">Transmembrane helix</keyword>
<gene>
    <name evidence="3" type="ORF">DI565_11975</name>
</gene>